<reference evidence="1 2" key="1">
    <citation type="submission" date="2017-11" db="EMBL/GenBank/DDBJ databases">
        <title>Comparative genomic analysis of Holospora spp., intranuclear symbionts of paramecia.</title>
        <authorList>
            <person name="Garushyants S.K."/>
            <person name="Beliavskaya A."/>
            <person name="Malko D.B."/>
            <person name="Logacheva M.D."/>
            <person name="Rautian M.S."/>
            <person name="Gelfand M.S."/>
        </authorList>
    </citation>
    <scope>NUCLEOTIDE SEQUENCE [LARGE SCALE GENOMIC DNA]</scope>
    <source>
        <strain evidence="2">02AZ16</strain>
    </source>
</reference>
<gene>
    <name evidence="1" type="ORF">HCUR_00377</name>
</gene>
<keyword evidence="2" id="KW-1185">Reference proteome</keyword>
<evidence type="ECO:0000313" key="1">
    <source>
        <dbReference type="EMBL" id="PPE04186.1"/>
    </source>
</evidence>
<dbReference type="EMBL" id="PHHC01000078">
    <property type="protein sequence ID" value="PPE04186.1"/>
    <property type="molecule type" value="Genomic_DNA"/>
</dbReference>
<dbReference type="AlphaFoldDB" id="A0A2S5RA31"/>
<proteinExistence type="predicted"/>
<accession>A0A2S5RA31</accession>
<comment type="caution">
    <text evidence="1">The sequence shown here is derived from an EMBL/GenBank/DDBJ whole genome shotgun (WGS) entry which is preliminary data.</text>
</comment>
<dbReference type="Proteomes" id="UP000239425">
    <property type="component" value="Unassembled WGS sequence"/>
</dbReference>
<name>A0A2S5RA31_9PROT</name>
<organism evidence="1 2">
    <name type="scientific">Holospora curviuscula</name>
    <dbReference type="NCBI Taxonomy" id="1082868"/>
    <lineage>
        <taxon>Bacteria</taxon>
        <taxon>Pseudomonadati</taxon>
        <taxon>Pseudomonadota</taxon>
        <taxon>Alphaproteobacteria</taxon>
        <taxon>Holosporales</taxon>
        <taxon>Holosporaceae</taxon>
        <taxon>Holospora</taxon>
    </lineage>
</organism>
<sequence>MLNQSAKIRGNYRSYFILSVTKKALIESVGCILIPYSSPLNPIEKILTNMKR</sequence>
<protein>
    <recommendedName>
        <fullName evidence="3">Tc1-like transposase DDE domain-containing protein</fullName>
    </recommendedName>
</protein>
<evidence type="ECO:0000313" key="2">
    <source>
        <dbReference type="Proteomes" id="UP000239425"/>
    </source>
</evidence>
<evidence type="ECO:0008006" key="3">
    <source>
        <dbReference type="Google" id="ProtNLM"/>
    </source>
</evidence>